<reference evidence="10 12" key="1">
    <citation type="journal article" date="2018" name="Gigascience">
        <title>Genomes of trombidid mites reveal novel predicted allergens and laterally-transferred genes associated with secondary metabolism.</title>
        <authorList>
            <person name="Dong X."/>
            <person name="Chaisiri K."/>
            <person name="Xia D."/>
            <person name="Armstrong S.D."/>
            <person name="Fang Y."/>
            <person name="Donnelly M.J."/>
            <person name="Kadowaki T."/>
            <person name="McGarry J.W."/>
            <person name="Darby A.C."/>
            <person name="Makepeace B.L."/>
        </authorList>
    </citation>
    <scope>NUCLEOTIDE SEQUENCE [LARGE SCALE GENOMIC DNA]</scope>
    <source>
        <strain evidence="10">UoL-WK</strain>
    </source>
</reference>
<evidence type="ECO:0000313" key="9">
    <source>
        <dbReference type="EMBL" id="RWS08432.1"/>
    </source>
</evidence>
<name>A0A3S3NYT9_9ACAR</name>
<reference evidence="10" key="2">
    <citation type="submission" date="2018-11" db="EMBL/GenBank/DDBJ databases">
        <title>Trombidioid mite genomics.</title>
        <authorList>
            <person name="Dong X."/>
        </authorList>
    </citation>
    <scope>NUCLEOTIDE SEQUENCE</scope>
    <source>
        <strain evidence="10">UoL-WK</strain>
    </source>
</reference>
<organism evidence="10 12">
    <name type="scientific">Dinothrombium tinctorium</name>
    <dbReference type="NCBI Taxonomy" id="1965070"/>
    <lineage>
        <taxon>Eukaryota</taxon>
        <taxon>Metazoa</taxon>
        <taxon>Ecdysozoa</taxon>
        <taxon>Arthropoda</taxon>
        <taxon>Chelicerata</taxon>
        <taxon>Arachnida</taxon>
        <taxon>Acari</taxon>
        <taxon>Acariformes</taxon>
        <taxon>Trombidiformes</taxon>
        <taxon>Prostigmata</taxon>
        <taxon>Anystina</taxon>
        <taxon>Parasitengona</taxon>
        <taxon>Trombidioidea</taxon>
        <taxon>Trombidiidae</taxon>
        <taxon>Dinothrombium</taxon>
    </lineage>
</organism>
<dbReference type="GO" id="GO:0016740">
    <property type="term" value="F:transferase activity"/>
    <property type="evidence" value="ECO:0007669"/>
    <property type="project" value="UniProtKB-KW"/>
</dbReference>
<dbReference type="SUPFAM" id="SSF89095">
    <property type="entry name" value="GatB/YqeY motif"/>
    <property type="match status" value="1"/>
</dbReference>
<dbReference type="GO" id="GO:0005524">
    <property type="term" value="F:ATP binding"/>
    <property type="evidence" value="ECO:0007669"/>
    <property type="project" value="UniProtKB-KW"/>
</dbReference>
<dbReference type="Pfam" id="PF02637">
    <property type="entry name" value="GatB_Yqey"/>
    <property type="match status" value="1"/>
</dbReference>
<dbReference type="PANTHER" id="PTHR11659:SF0">
    <property type="entry name" value="GLUTAMYL-TRNA(GLN) AMIDOTRANSFERASE SUBUNIT B, MITOCHONDRIAL"/>
    <property type="match status" value="1"/>
</dbReference>
<dbReference type="GO" id="GO:0070681">
    <property type="term" value="P:glutaminyl-tRNAGln biosynthesis via transamidation"/>
    <property type="evidence" value="ECO:0007669"/>
    <property type="project" value="TreeGrafter"/>
</dbReference>
<comment type="caution">
    <text evidence="10">The sequence shown here is derived from an EMBL/GenBank/DDBJ whole genome shotgun (WGS) entry which is preliminary data.</text>
</comment>
<evidence type="ECO:0000313" key="12">
    <source>
        <dbReference type="Proteomes" id="UP000285301"/>
    </source>
</evidence>
<dbReference type="InterPro" id="IPR017959">
    <property type="entry name" value="Asn/Gln-tRNA_amidoTrfase_suB/E"/>
</dbReference>
<dbReference type="EMBL" id="NCKU01002786">
    <property type="protein sequence ID" value="RWS08785.1"/>
    <property type="molecule type" value="Genomic_DNA"/>
</dbReference>
<evidence type="ECO:0000256" key="1">
    <source>
        <dbReference type="ARBA" id="ARBA00005306"/>
    </source>
</evidence>
<keyword evidence="12" id="KW-1185">Reference proteome</keyword>
<evidence type="ECO:0000256" key="4">
    <source>
        <dbReference type="ARBA" id="ARBA00022840"/>
    </source>
</evidence>
<feature type="non-terminal residue" evidence="10">
    <location>
        <position position="1"/>
    </location>
</feature>
<evidence type="ECO:0000256" key="3">
    <source>
        <dbReference type="ARBA" id="ARBA00022741"/>
    </source>
</evidence>
<evidence type="ECO:0000256" key="5">
    <source>
        <dbReference type="ARBA" id="ARBA00022917"/>
    </source>
</evidence>
<evidence type="ECO:0000313" key="11">
    <source>
        <dbReference type="EMBL" id="RWS08785.1"/>
    </source>
</evidence>
<dbReference type="PANTHER" id="PTHR11659">
    <property type="entry name" value="GLUTAMYL-TRNA GLN AMIDOTRANSFERASE SUBUNIT B MITOCHONDRIAL AND PROKARYOTIC PET112-RELATED"/>
    <property type="match status" value="1"/>
</dbReference>
<sequence>TLPVLNRRCVEAALKTAFALNCTISESCTFDRKHYFYADLPSGYQITQHLNPIATNGHIDFIVFDEFKPSDLYSKRVALTQVQLEQDSGKSLHDGANNRSLIDLNRCGVALMEFVFAPTIYTAVEAVSLVKELSLILKKIDCCTCKMEEGALRVDVNISVHKPGESLGTRCEIKNLNSFNSMQAAIKYEALRQINVLENGGTVVNETRAFNVRSQETVPMRDKEVVQDYRFMPEPNLPPVIIKKTVDKESETNPNIVVIDKVINQLPILPKEERERLSNEYGLSSKNCYKLVENDKLCNFFEHIMKEKPMRDANALSCFLLVELMISLRQCKTKFENAHISREAVGECFDLYYEKTITANTACNVLNLVIKGEKTRPMNIVDENGWRAVNDEQKKREICMKAIEVKKHYAERYKKKGQNYSLKQLTMFIKQYSNDAVDEEDAIRILDEILQPPKKN</sequence>
<dbReference type="EMBL" id="NCKU01002973">
    <property type="protein sequence ID" value="RWS08432.1"/>
    <property type="molecule type" value="Genomic_DNA"/>
</dbReference>
<feature type="non-terminal residue" evidence="10">
    <location>
        <position position="456"/>
    </location>
</feature>
<keyword evidence="10" id="KW-0808">Transferase</keyword>
<evidence type="ECO:0000313" key="8">
    <source>
        <dbReference type="EMBL" id="RWS08193.1"/>
    </source>
</evidence>
<dbReference type="EMBL" id="NCKU01003090">
    <property type="protein sequence ID" value="RWS08193.1"/>
    <property type="molecule type" value="Genomic_DNA"/>
</dbReference>
<keyword evidence="2" id="KW-0436">Ligase</keyword>
<comment type="catalytic activity">
    <reaction evidence="6">
        <text>L-glutamyl-tRNA(Gln) + L-glutamine + ATP + H2O = L-glutaminyl-tRNA(Gln) + L-glutamate + ADP + phosphate + H(+)</text>
        <dbReference type="Rhea" id="RHEA:17521"/>
        <dbReference type="Rhea" id="RHEA-COMP:9681"/>
        <dbReference type="Rhea" id="RHEA-COMP:9684"/>
        <dbReference type="ChEBI" id="CHEBI:15377"/>
        <dbReference type="ChEBI" id="CHEBI:15378"/>
        <dbReference type="ChEBI" id="CHEBI:29985"/>
        <dbReference type="ChEBI" id="CHEBI:30616"/>
        <dbReference type="ChEBI" id="CHEBI:43474"/>
        <dbReference type="ChEBI" id="CHEBI:58359"/>
        <dbReference type="ChEBI" id="CHEBI:78520"/>
        <dbReference type="ChEBI" id="CHEBI:78521"/>
        <dbReference type="ChEBI" id="CHEBI:456216"/>
    </reaction>
</comment>
<dbReference type="SUPFAM" id="SSF55931">
    <property type="entry name" value="Glutamine synthetase/guanido kinase"/>
    <property type="match status" value="1"/>
</dbReference>
<protein>
    <submittedName>
        <fullName evidence="10">Glutamyl-tRNA(Gln) amidotransferase subunit B-like protein</fullName>
    </submittedName>
</protein>
<dbReference type="NCBIfam" id="TIGR00133">
    <property type="entry name" value="gatB"/>
    <property type="match status" value="1"/>
</dbReference>
<dbReference type="EMBL" id="NCKU01002913">
    <property type="protein sequence ID" value="RWS08559.1"/>
    <property type="molecule type" value="Genomic_DNA"/>
</dbReference>
<proteinExistence type="inferred from homology"/>
<dbReference type="OrthoDB" id="1722066at2759"/>
<feature type="domain" description="Asn/Gln amidotransferase" evidence="7">
    <location>
        <begin position="299"/>
        <end position="425"/>
    </location>
</feature>
<dbReference type="InterPro" id="IPR018027">
    <property type="entry name" value="Asn/Gln_amidotransferase"/>
</dbReference>
<dbReference type="InterPro" id="IPR003789">
    <property type="entry name" value="Asn/Gln_tRNA_amidoTrase-B-like"/>
</dbReference>
<dbReference type="Proteomes" id="UP000285301">
    <property type="component" value="Unassembled WGS sequence"/>
</dbReference>
<keyword evidence="5" id="KW-0648">Protein biosynthesis</keyword>
<evidence type="ECO:0000259" key="7">
    <source>
        <dbReference type="SMART" id="SM00845"/>
    </source>
</evidence>
<dbReference type="GO" id="GO:0005739">
    <property type="term" value="C:mitochondrion"/>
    <property type="evidence" value="ECO:0007669"/>
    <property type="project" value="TreeGrafter"/>
</dbReference>
<dbReference type="InterPro" id="IPR006075">
    <property type="entry name" value="Asn/Gln-tRNA_Trfase_suB/E_cat"/>
</dbReference>
<evidence type="ECO:0000313" key="10">
    <source>
        <dbReference type="EMBL" id="RWS08559.1"/>
    </source>
</evidence>
<dbReference type="NCBIfam" id="NF004012">
    <property type="entry name" value="PRK05477.1-2"/>
    <property type="match status" value="1"/>
</dbReference>
<accession>A0A3S3NYT9</accession>
<keyword evidence="3" id="KW-0547">Nucleotide-binding</keyword>
<dbReference type="STRING" id="1965070.A0A3S3NYT9"/>
<dbReference type="GO" id="GO:0050567">
    <property type="term" value="F:glutaminyl-tRNA synthase (glutamine-hydrolyzing) activity"/>
    <property type="evidence" value="ECO:0007669"/>
    <property type="project" value="TreeGrafter"/>
</dbReference>
<dbReference type="SMART" id="SM00845">
    <property type="entry name" value="GatB_Yqey"/>
    <property type="match status" value="1"/>
</dbReference>
<comment type="similarity">
    <text evidence="1">Belongs to the GatB/GatE family. GatB subfamily.</text>
</comment>
<dbReference type="Pfam" id="PF02934">
    <property type="entry name" value="GatB_N"/>
    <property type="match status" value="1"/>
</dbReference>
<dbReference type="GO" id="GO:0030956">
    <property type="term" value="C:glutamyl-tRNA(Gln) amidotransferase complex"/>
    <property type="evidence" value="ECO:0007669"/>
    <property type="project" value="TreeGrafter"/>
</dbReference>
<dbReference type="InterPro" id="IPR004413">
    <property type="entry name" value="GatB"/>
</dbReference>
<keyword evidence="4" id="KW-0067">ATP-binding</keyword>
<evidence type="ECO:0000256" key="2">
    <source>
        <dbReference type="ARBA" id="ARBA00022598"/>
    </source>
</evidence>
<dbReference type="AlphaFoldDB" id="A0A3S3NYT9"/>
<dbReference type="InterPro" id="IPR014746">
    <property type="entry name" value="Gln_synth/guanido_kin_cat_dom"/>
</dbReference>
<evidence type="ECO:0000256" key="6">
    <source>
        <dbReference type="ARBA" id="ARBA00047913"/>
    </source>
</evidence>
<gene>
    <name evidence="11" type="ORF">B4U79_04451</name>
    <name evidence="9" type="ORF">B4U79_04693</name>
    <name evidence="10" type="ORF">B4U79_05435</name>
    <name evidence="8" type="ORF">B4U79_06801</name>
</gene>
<dbReference type="GO" id="GO:0032543">
    <property type="term" value="P:mitochondrial translation"/>
    <property type="evidence" value="ECO:0007669"/>
    <property type="project" value="TreeGrafter"/>
</dbReference>